<dbReference type="EMBL" id="BOOK01000072">
    <property type="protein sequence ID" value="GII05621.1"/>
    <property type="molecule type" value="Genomic_DNA"/>
</dbReference>
<evidence type="ECO:0000313" key="3">
    <source>
        <dbReference type="Proteomes" id="UP000634476"/>
    </source>
</evidence>
<reference evidence="2" key="1">
    <citation type="submission" date="2021-01" db="EMBL/GenBank/DDBJ databases">
        <title>Whole genome shotgun sequence of Planobispora takensis NBRC 109077.</title>
        <authorList>
            <person name="Komaki H."/>
            <person name="Tamura T."/>
        </authorList>
    </citation>
    <scope>NUCLEOTIDE SEQUENCE</scope>
    <source>
        <strain evidence="2">NBRC 109077</strain>
    </source>
</reference>
<protein>
    <submittedName>
        <fullName evidence="2">Uncharacterized protein</fullName>
    </submittedName>
</protein>
<keyword evidence="1" id="KW-0812">Transmembrane</keyword>
<gene>
    <name evidence="2" type="ORF">Pta02_76290</name>
</gene>
<sequence length="172" mass="18919">MRLDAHPLIRLSSAFLGAITITLAVLWARVVLAGDGALRPEHFLRAQPPYLLLTIAVSVPLLLYGGVIAVRAPTLGITCDDGFVVIKGMLRTRRVLVERVTDVHQTAAGKAGLYWEDERGWPKRTRIGVFSIASSSSPREAGYLVEYNASCLHLLKQWIDQNAGPGSAYRRR</sequence>
<name>A0A8J3WX79_9ACTN</name>
<evidence type="ECO:0000256" key="1">
    <source>
        <dbReference type="SAM" id="Phobius"/>
    </source>
</evidence>
<evidence type="ECO:0000313" key="2">
    <source>
        <dbReference type="EMBL" id="GII05621.1"/>
    </source>
</evidence>
<keyword evidence="3" id="KW-1185">Reference proteome</keyword>
<keyword evidence="1" id="KW-1133">Transmembrane helix</keyword>
<feature type="transmembrane region" description="Helical" evidence="1">
    <location>
        <begin position="50"/>
        <end position="70"/>
    </location>
</feature>
<feature type="transmembrane region" description="Helical" evidence="1">
    <location>
        <begin position="12"/>
        <end position="30"/>
    </location>
</feature>
<dbReference type="AlphaFoldDB" id="A0A8J3WX79"/>
<accession>A0A8J3WX79</accession>
<dbReference type="Proteomes" id="UP000634476">
    <property type="component" value="Unassembled WGS sequence"/>
</dbReference>
<proteinExistence type="predicted"/>
<keyword evidence="1" id="KW-0472">Membrane</keyword>
<dbReference type="RefSeq" id="WP_203879821.1">
    <property type="nucleotide sequence ID" value="NZ_BOOK01000072.1"/>
</dbReference>
<organism evidence="2 3">
    <name type="scientific">Planobispora takensis</name>
    <dbReference type="NCBI Taxonomy" id="1367882"/>
    <lineage>
        <taxon>Bacteria</taxon>
        <taxon>Bacillati</taxon>
        <taxon>Actinomycetota</taxon>
        <taxon>Actinomycetes</taxon>
        <taxon>Streptosporangiales</taxon>
        <taxon>Streptosporangiaceae</taxon>
        <taxon>Planobispora</taxon>
    </lineage>
</organism>
<comment type="caution">
    <text evidence="2">The sequence shown here is derived from an EMBL/GenBank/DDBJ whole genome shotgun (WGS) entry which is preliminary data.</text>
</comment>